<dbReference type="GO" id="GO:0007018">
    <property type="term" value="P:microtubule-based movement"/>
    <property type="evidence" value="ECO:0007669"/>
    <property type="project" value="InterPro"/>
</dbReference>
<dbReference type="PANTHER" id="PTHR22878:SF70">
    <property type="entry name" value="DYNEIN HEAVY CHAIN 2, AXONEMAL"/>
    <property type="match status" value="1"/>
</dbReference>
<dbReference type="Proteomes" id="UP000235965">
    <property type="component" value="Unassembled WGS sequence"/>
</dbReference>
<proteinExistence type="inferred from homology"/>
<dbReference type="InParanoid" id="A0A2J7PKU4"/>
<dbReference type="GO" id="GO:0030286">
    <property type="term" value="C:dynein complex"/>
    <property type="evidence" value="ECO:0007669"/>
    <property type="project" value="InterPro"/>
</dbReference>
<protein>
    <recommendedName>
        <fullName evidence="2">Dynein heavy chain AAA module D4 domain-containing protein</fullName>
    </recommendedName>
</protein>
<dbReference type="EMBL" id="NEVH01024531">
    <property type="protein sequence ID" value="PNF16939.1"/>
    <property type="molecule type" value="Genomic_DNA"/>
</dbReference>
<feature type="non-terminal residue" evidence="3">
    <location>
        <position position="162"/>
    </location>
</feature>
<dbReference type="InterPro" id="IPR024317">
    <property type="entry name" value="Dynein_heavy_chain_D4_dom"/>
</dbReference>
<sequence>MESEIRNNCVEMCKHFHTSVSNISKRYYVELKRHSYVTPTSYLELITCFKSLYDMKIEKITTQRDRYEVGLEKLDFAAGQVGLMQDELHVLQPQLIDTSEKTEKLMIKIEQDTVVVEAKKEIVGADEALANEAAAAAQAIKDDCESDLGEAIPALDSALQAL</sequence>
<dbReference type="OrthoDB" id="5593012at2759"/>
<keyword evidence="4" id="KW-1185">Reference proteome</keyword>
<organism evidence="3 4">
    <name type="scientific">Cryptotermes secundus</name>
    <dbReference type="NCBI Taxonomy" id="105785"/>
    <lineage>
        <taxon>Eukaryota</taxon>
        <taxon>Metazoa</taxon>
        <taxon>Ecdysozoa</taxon>
        <taxon>Arthropoda</taxon>
        <taxon>Hexapoda</taxon>
        <taxon>Insecta</taxon>
        <taxon>Pterygota</taxon>
        <taxon>Neoptera</taxon>
        <taxon>Polyneoptera</taxon>
        <taxon>Dictyoptera</taxon>
        <taxon>Blattodea</taxon>
        <taxon>Blattoidea</taxon>
        <taxon>Termitoidae</taxon>
        <taxon>Kalotermitidae</taxon>
        <taxon>Cryptotermitinae</taxon>
        <taxon>Cryptotermes</taxon>
    </lineage>
</organism>
<dbReference type="Gene3D" id="1.20.920.20">
    <property type="match status" value="1"/>
</dbReference>
<gene>
    <name evidence="3" type="ORF">B7P43_G03151</name>
</gene>
<dbReference type="STRING" id="105785.A0A2J7PKU4"/>
<comment type="similarity">
    <text evidence="1">Belongs to the dynein heavy chain family.</text>
</comment>
<feature type="domain" description="Dynein heavy chain AAA module D4" evidence="2">
    <location>
        <begin position="2"/>
        <end position="52"/>
    </location>
</feature>
<name>A0A2J7PKU4_9NEOP</name>
<accession>A0A2J7PKU4</accession>
<dbReference type="AlphaFoldDB" id="A0A2J7PKU4"/>
<evidence type="ECO:0000256" key="1">
    <source>
        <dbReference type="ARBA" id="ARBA00008887"/>
    </source>
</evidence>
<comment type="caution">
    <text evidence="3">The sequence shown here is derived from an EMBL/GenBank/DDBJ whole genome shotgun (WGS) entry which is preliminary data.</text>
</comment>
<dbReference type="GO" id="GO:0051959">
    <property type="term" value="F:dynein light intermediate chain binding"/>
    <property type="evidence" value="ECO:0007669"/>
    <property type="project" value="InterPro"/>
</dbReference>
<dbReference type="Pfam" id="PF12780">
    <property type="entry name" value="AAA_8"/>
    <property type="match status" value="1"/>
</dbReference>
<evidence type="ECO:0000313" key="3">
    <source>
        <dbReference type="EMBL" id="PNF16939.1"/>
    </source>
</evidence>
<dbReference type="PANTHER" id="PTHR22878">
    <property type="entry name" value="DYNEIN HEAVY CHAIN 6, AXONEMAL-LIKE-RELATED"/>
    <property type="match status" value="1"/>
</dbReference>
<evidence type="ECO:0000259" key="2">
    <source>
        <dbReference type="Pfam" id="PF12780"/>
    </source>
</evidence>
<reference evidence="3 4" key="1">
    <citation type="submission" date="2017-12" db="EMBL/GenBank/DDBJ databases">
        <title>Hemimetabolous genomes reveal molecular basis of termite eusociality.</title>
        <authorList>
            <person name="Harrison M.C."/>
            <person name="Jongepier E."/>
            <person name="Robertson H.M."/>
            <person name="Arning N."/>
            <person name="Bitard-Feildel T."/>
            <person name="Chao H."/>
            <person name="Childers C.P."/>
            <person name="Dinh H."/>
            <person name="Doddapaneni H."/>
            <person name="Dugan S."/>
            <person name="Gowin J."/>
            <person name="Greiner C."/>
            <person name="Han Y."/>
            <person name="Hu H."/>
            <person name="Hughes D.S.T."/>
            <person name="Huylmans A.-K."/>
            <person name="Kemena C."/>
            <person name="Kremer L.P.M."/>
            <person name="Lee S.L."/>
            <person name="Lopez-Ezquerra A."/>
            <person name="Mallet L."/>
            <person name="Monroy-Kuhn J.M."/>
            <person name="Moser A."/>
            <person name="Murali S.C."/>
            <person name="Muzny D.M."/>
            <person name="Otani S."/>
            <person name="Piulachs M.-D."/>
            <person name="Poelchau M."/>
            <person name="Qu J."/>
            <person name="Schaub F."/>
            <person name="Wada-Katsumata A."/>
            <person name="Worley K.C."/>
            <person name="Xie Q."/>
            <person name="Ylla G."/>
            <person name="Poulsen M."/>
            <person name="Gibbs R.A."/>
            <person name="Schal C."/>
            <person name="Richards S."/>
            <person name="Belles X."/>
            <person name="Korb J."/>
            <person name="Bornberg-Bauer E."/>
        </authorList>
    </citation>
    <scope>NUCLEOTIDE SEQUENCE [LARGE SCALE GENOMIC DNA]</scope>
    <source>
        <tissue evidence="3">Whole body</tissue>
    </source>
</reference>
<dbReference type="GO" id="GO:0045505">
    <property type="term" value="F:dynein intermediate chain binding"/>
    <property type="evidence" value="ECO:0007669"/>
    <property type="project" value="InterPro"/>
</dbReference>
<dbReference type="InterPro" id="IPR026983">
    <property type="entry name" value="DHC"/>
</dbReference>
<evidence type="ECO:0000313" key="4">
    <source>
        <dbReference type="Proteomes" id="UP000235965"/>
    </source>
</evidence>